<dbReference type="AlphaFoldDB" id="A0A673NDS2"/>
<sequence>ASHLLCLEHPTGGSTEQSGATPAQRTLDFGFVPSGVYDTVAYYEPGAIGILFNMMHAFLYVVQPNPFPEGELSLMFLNF</sequence>
<proteinExistence type="predicted"/>
<name>A0A673NDS2_9TELE</name>
<feature type="region of interest" description="Disordered" evidence="1">
    <location>
        <begin position="1"/>
        <end position="21"/>
    </location>
</feature>
<protein>
    <submittedName>
        <fullName evidence="2">Uncharacterized protein</fullName>
    </submittedName>
</protein>
<reference evidence="2" key="1">
    <citation type="submission" date="2025-08" db="UniProtKB">
        <authorList>
            <consortium name="Ensembl"/>
        </authorList>
    </citation>
    <scope>IDENTIFICATION</scope>
</reference>
<evidence type="ECO:0000256" key="1">
    <source>
        <dbReference type="SAM" id="MobiDB-lite"/>
    </source>
</evidence>
<feature type="compositionally biased region" description="Polar residues" evidence="1">
    <location>
        <begin position="12"/>
        <end position="21"/>
    </location>
</feature>
<reference evidence="2" key="2">
    <citation type="submission" date="2025-09" db="UniProtKB">
        <authorList>
            <consortium name="Ensembl"/>
        </authorList>
    </citation>
    <scope>IDENTIFICATION</scope>
</reference>
<accession>A0A673NDS2</accession>
<keyword evidence="3" id="KW-1185">Reference proteome</keyword>
<evidence type="ECO:0000313" key="2">
    <source>
        <dbReference type="Ensembl" id="ENSSRHP00000100254.1"/>
    </source>
</evidence>
<dbReference type="Proteomes" id="UP000472270">
    <property type="component" value="Unassembled WGS sequence"/>
</dbReference>
<dbReference type="Ensembl" id="ENSSRHT00000102962.1">
    <property type="protein sequence ID" value="ENSSRHP00000100254.1"/>
    <property type="gene ID" value="ENSSRHG00000049137.1"/>
</dbReference>
<organism evidence="2 3">
    <name type="scientific">Sinocyclocheilus rhinocerous</name>
    <dbReference type="NCBI Taxonomy" id="307959"/>
    <lineage>
        <taxon>Eukaryota</taxon>
        <taxon>Metazoa</taxon>
        <taxon>Chordata</taxon>
        <taxon>Craniata</taxon>
        <taxon>Vertebrata</taxon>
        <taxon>Euteleostomi</taxon>
        <taxon>Actinopterygii</taxon>
        <taxon>Neopterygii</taxon>
        <taxon>Teleostei</taxon>
        <taxon>Ostariophysi</taxon>
        <taxon>Cypriniformes</taxon>
        <taxon>Cyprinidae</taxon>
        <taxon>Cyprininae</taxon>
        <taxon>Sinocyclocheilus</taxon>
    </lineage>
</organism>
<evidence type="ECO:0000313" key="3">
    <source>
        <dbReference type="Proteomes" id="UP000472270"/>
    </source>
</evidence>